<dbReference type="RefSeq" id="WP_302909592.1">
    <property type="nucleotide sequence ID" value="NZ_JAUMIS010000001.1"/>
</dbReference>
<gene>
    <name evidence="1" type="ORF">QVZ43_08595</name>
</gene>
<accession>A0ABT8W0M6</accession>
<name>A0ABT8W0M6_9GAMM</name>
<dbReference type="Proteomes" id="UP001168640">
    <property type="component" value="Unassembled WGS sequence"/>
</dbReference>
<sequence length="317" mass="35810">MLKKLASLKRWLTLEDAASHLSLIFDESVTCRDLIQLACEEQLTLSLIIPDATQVVPYRETPNAHNEYVPSSDPREDPAALIALLRLHTRLEWAFAVNREKLFEPEFEHLTQASGLWSLPMIEHTANPSLLGQQLKSLLSTDAPSRNETDLDPRLGPIVLQHSETQEYYALVHQTEIFEDTDTTDWEPKDYVLPQQRLPRDSSIVVSQPHLRQLIDSLTDNNLSLSSTQPINQDLSQAGAEPELRRTQRALAALAIGLAERHPTYRHGTKPNALQLARIATEHLRDETSDRTPHGFSETIVRQAISDSLKACPEFQK</sequence>
<evidence type="ECO:0000313" key="2">
    <source>
        <dbReference type="Proteomes" id="UP001168640"/>
    </source>
</evidence>
<evidence type="ECO:0000313" key="1">
    <source>
        <dbReference type="EMBL" id="MDO3721784.1"/>
    </source>
</evidence>
<organism evidence="1 2">
    <name type="scientific">Marinobacter suaedae</name>
    <dbReference type="NCBI Taxonomy" id="3057675"/>
    <lineage>
        <taxon>Bacteria</taxon>
        <taxon>Pseudomonadati</taxon>
        <taxon>Pseudomonadota</taxon>
        <taxon>Gammaproteobacteria</taxon>
        <taxon>Pseudomonadales</taxon>
        <taxon>Marinobacteraceae</taxon>
        <taxon>Marinobacter</taxon>
    </lineage>
</organism>
<proteinExistence type="predicted"/>
<comment type="caution">
    <text evidence="1">The sequence shown here is derived from an EMBL/GenBank/DDBJ whole genome shotgun (WGS) entry which is preliminary data.</text>
</comment>
<protein>
    <submittedName>
        <fullName evidence="1">Uncharacterized protein</fullName>
    </submittedName>
</protein>
<dbReference type="EMBL" id="JAUMIS010000001">
    <property type="protein sequence ID" value="MDO3721784.1"/>
    <property type="molecule type" value="Genomic_DNA"/>
</dbReference>
<reference evidence="1" key="1">
    <citation type="submission" date="2023-07" db="EMBL/GenBank/DDBJ databases">
        <title>Marinobacter sp. chi1 genome sequencing and assembly.</title>
        <authorList>
            <person name="Park S."/>
        </authorList>
    </citation>
    <scope>NUCLEOTIDE SEQUENCE</scope>
    <source>
        <strain evidence="1">Chi1</strain>
    </source>
</reference>
<keyword evidence="2" id="KW-1185">Reference proteome</keyword>